<keyword evidence="2" id="KW-0732">Signal</keyword>
<feature type="region of interest" description="Disordered" evidence="1">
    <location>
        <begin position="481"/>
        <end position="501"/>
    </location>
</feature>
<proteinExistence type="predicted"/>
<dbReference type="GO" id="GO:0005886">
    <property type="term" value="C:plasma membrane"/>
    <property type="evidence" value="ECO:0007669"/>
    <property type="project" value="TreeGrafter"/>
</dbReference>
<dbReference type="InterPro" id="IPR012860">
    <property type="entry name" value="Afi1_N"/>
</dbReference>
<evidence type="ECO:0000313" key="5">
    <source>
        <dbReference type="Proteomes" id="UP000038009"/>
    </source>
</evidence>
<dbReference type="AlphaFoldDB" id="A0A0N0P522"/>
<feature type="compositionally biased region" description="Polar residues" evidence="1">
    <location>
        <begin position="419"/>
        <end position="435"/>
    </location>
</feature>
<dbReference type="Pfam" id="PF07792">
    <property type="entry name" value="Afi1"/>
    <property type="match status" value="1"/>
</dbReference>
<evidence type="ECO:0000259" key="3">
    <source>
        <dbReference type="Pfam" id="PF07792"/>
    </source>
</evidence>
<dbReference type="Proteomes" id="UP000038009">
    <property type="component" value="Unassembled WGS sequence"/>
</dbReference>
<dbReference type="Pfam" id="PF08616">
    <property type="entry name" value="SPA"/>
    <property type="match status" value="1"/>
</dbReference>
<feature type="domain" description="Arf3-interacting protein 1 N-terminal" evidence="3">
    <location>
        <begin position="17"/>
        <end position="88"/>
    </location>
</feature>
<feature type="region of interest" description="Disordered" evidence="1">
    <location>
        <begin position="112"/>
        <end position="132"/>
    </location>
</feature>
<feature type="signal peptide" evidence="2">
    <location>
        <begin position="1"/>
        <end position="20"/>
    </location>
</feature>
<gene>
    <name evidence="4" type="ORF">ABL78_4961</name>
</gene>
<feature type="compositionally biased region" description="Low complexity" evidence="1">
    <location>
        <begin position="228"/>
        <end position="238"/>
    </location>
</feature>
<feature type="region of interest" description="Disordered" evidence="1">
    <location>
        <begin position="405"/>
        <end position="459"/>
    </location>
</feature>
<dbReference type="PANTHER" id="PTHR28245:SF1">
    <property type="entry name" value="ARF3-INTERACTING PROTEIN 1"/>
    <property type="match status" value="1"/>
</dbReference>
<dbReference type="EMBL" id="LJSK01000156">
    <property type="protein sequence ID" value="KPI85959.1"/>
    <property type="molecule type" value="Genomic_DNA"/>
</dbReference>
<feature type="compositionally biased region" description="Gly residues" evidence="1">
    <location>
        <begin position="214"/>
        <end position="227"/>
    </location>
</feature>
<evidence type="ECO:0000256" key="1">
    <source>
        <dbReference type="SAM" id="MobiDB-lite"/>
    </source>
</evidence>
<feature type="region of interest" description="Disordered" evidence="1">
    <location>
        <begin position="209"/>
        <end position="246"/>
    </location>
</feature>
<sequence length="1001" mass="105522">MLPVPSTSAATLLATTLIVAEFDIDTGACLRAWYPRVASAASPSPSTADSVEAAVPPGIAGHAEYFANVMLPDGAEKVSVTRTVFVVNRPQPPVFLRFPVYRFFREDANAATSRFPHGSPPPSSGADAGTHWGRAPSEEAALYVPEMLLINTSSRAISLKYKDIEVKAPMVVPIENLSSLPSLPPDVVRFTKQLEAMLMNEATLSSCHSSSFAAGGGESSTGDGGGAASPAAAPSSVPYGGGGNGGNNSRPHDYAFVVIAYADDRQEGYLMRLAHFERFLKEMTVLESAERSAASKTTAAAAASGTIMSTATAPSVSSSQLGVRAANAPYSGESGPLGALGSIRQGEVGGSVTMPDSLHHPHCKCAGDSIPAPAAPTIHFGSSGGLCDRYGGKLCPDSAEPSATEARSYADSSISSSAPNTTADVTSTLHNSLEGTGQLRLPRDNSVRSSSSDTSDAGVADATTFTGGLLQGKQVFADPAAPPLDQAMMTPGKSSVKQPGAEGADGPVLYGLCAVVSKRDSTARRGGITKSVAVLGPSLVWLEPFFPVLVTAAQYCCNVRGTDEEALKELQRILKRCYDSINNAASIVAAGRAKVDELTAEIGKYCTLGSGQRAYVYYNDTTFETTIKAKIPLSSESNDIAFTKYNIETLIMALGPSSMQLIIGVLTEKKILILSRKGEASDVCEVALSLGIIGNLLDRSFMAKKVFPYVSVSSMDYFLQVPGYIVGTLNPIFENVSPWGWDLLCDLDNRIVMTAAERMLRKPTGLSASAAGNWVTATAGLANAVGVGSGGAEAEALRNLPAPLQQLYKKLVNNIFHLRALRVGTVERNRRLRLILEDFLYTTVMVGYVTGSNISVPSALYPVFAHSSLGVLRLEMMLTSMLDNVSTQVLYPKESPVLLLNCAALRLCASGETPVQRTLMALLELLESPYDVKLFLRRMALAVGGLNAVGMQLTHPSLDAREAAAALLARVESVPEGKAAVASMNNFFLVIYENGVKGAKR</sequence>
<dbReference type="OrthoDB" id="66409at2759"/>
<name>A0A0N0P522_LEPSE</name>
<comment type="caution">
    <text evidence="4">The sequence shown here is derived from an EMBL/GenBank/DDBJ whole genome shotgun (WGS) entry which is preliminary data.</text>
</comment>
<dbReference type="VEuPathDB" id="TriTrypDB:Lsey_0156_0030"/>
<reference evidence="4 5" key="1">
    <citation type="journal article" date="2015" name="PLoS Pathog.">
        <title>Leptomonas seymouri: Adaptations to the Dixenous Life Cycle Analyzed by Genome Sequencing, Transcriptome Profiling and Co-infection with Leishmania donovani.</title>
        <authorList>
            <person name="Kraeva N."/>
            <person name="Butenko A."/>
            <person name="Hlavacova J."/>
            <person name="Kostygov A."/>
            <person name="Myskova J."/>
            <person name="Grybchuk D."/>
            <person name="Lestinova T."/>
            <person name="Votypka J."/>
            <person name="Volf P."/>
            <person name="Opperdoes F."/>
            <person name="Flegontov P."/>
            <person name="Lukes J."/>
            <person name="Yurchenko V."/>
        </authorList>
    </citation>
    <scope>NUCLEOTIDE SEQUENCE [LARGE SCALE GENOMIC DNA]</scope>
    <source>
        <strain evidence="4 5">ATCC 30220</strain>
    </source>
</reference>
<accession>A0A0N0P522</accession>
<protein>
    <recommendedName>
        <fullName evidence="3">Arf3-interacting protein 1 N-terminal domain-containing protein</fullName>
    </recommendedName>
</protein>
<dbReference type="OMA" id="RILKRCY"/>
<dbReference type="PANTHER" id="PTHR28245">
    <property type="entry name" value="ARF3-INTERACTING PROTEIN 1"/>
    <property type="match status" value="1"/>
</dbReference>
<dbReference type="InterPro" id="IPR052809">
    <property type="entry name" value="Actin_polarity_regulatory"/>
</dbReference>
<dbReference type="GO" id="GO:0051666">
    <property type="term" value="P:actin cortical patch localization"/>
    <property type="evidence" value="ECO:0007669"/>
    <property type="project" value="TreeGrafter"/>
</dbReference>
<feature type="compositionally biased region" description="Low complexity" evidence="1">
    <location>
        <begin position="406"/>
        <end position="418"/>
    </location>
</feature>
<evidence type="ECO:0000256" key="2">
    <source>
        <dbReference type="SAM" id="SignalP"/>
    </source>
</evidence>
<feature type="compositionally biased region" description="Low complexity" evidence="1">
    <location>
        <begin position="447"/>
        <end position="459"/>
    </location>
</feature>
<keyword evidence="5" id="KW-1185">Reference proteome</keyword>
<feature type="chain" id="PRO_5005857269" description="Arf3-interacting protein 1 N-terminal domain-containing protein" evidence="2">
    <location>
        <begin position="21"/>
        <end position="1001"/>
    </location>
</feature>
<evidence type="ECO:0000313" key="4">
    <source>
        <dbReference type="EMBL" id="KPI85959.1"/>
    </source>
</evidence>
<organism evidence="4 5">
    <name type="scientific">Leptomonas seymouri</name>
    <dbReference type="NCBI Taxonomy" id="5684"/>
    <lineage>
        <taxon>Eukaryota</taxon>
        <taxon>Discoba</taxon>
        <taxon>Euglenozoa</taxon>
        <taxon>Kinetoplastea</taxon>
        <taxon>Metakinetoplastina</taxon>
        <taxon>Trypanosomatida</taxon>
        <taxon>Trypanosomatidae</taxon>
        <taxon>Leishmaniinae</taxon>
        <taxon>Leptomonas</taxon>
    </lineage>
</organism>